<keyword evidence="3" id="KW-1185">Reference proteome</keyword>
<dbReference type="InterPro" id="IPR018656">
    <property type="entry name" value="DUF2087"/>
</dbReference>
<dbReference type="RefSeq" id="WP_191268781.1">
    <property type="nucleotide sequence ID" value="NZ_BMXJ01000002.1"/>
</dbReference>
<name>A0ABR9HB85_9ACTN</name>
<evidence type="ECO:0000313" key="3">
    <source>
        <dbReference type="Proteomes" id="UP000598217"/>
    </source>
</evidence>
<gene>
    <name evidence="2" type="ORF">H4W79_000500</name>
</gene>
<accession>A0ABR9HB85</accession>
<evidence type="ECO:0000259" key="1">
    <source>
        <dbReference type="Pfam" id="PF09860"/>
    </source>
</evidence>
<reference evidence="2 3" key="1">
    <citation type="submission" date="2020-10" db="EMBL/GenBank/DDBJ databases">
        <title>Sequencing the genomes of 1000 actinobacteria strains.</title>
        <authorList>
            <person name="Klenk H.-P."/>
        </authorList>
    </citation>
    <scope>NUCLEOTIDE SEQUENCE [LARGE SCALE GENOMIC DNA]</scope>
    <source>
        <strain evidence="2 3">DSM 45157</strain>
    </source>
</reference>
<dbReference type="EMBL" id="JADBDY010000001">
    <property type="protein sequence ID" value="MBE1456286.1"/>
    <property type="molecule type" value="Genomic_DNA"/>
</dbReference>
<dbReference type="Proteomes" id="UP000598217">
    <property type="component" value="Unassembled WGS sequence"/>
</dbReference>
<comment type="caution">
    <text evidence="2">The sequence shown here is derived from an EMBL/GenBank/DDBJ whole genome shotgun (WGS) entry which is preliminary data.</text>
</comment>
<protein>
    <recommendedName>
        <fullName evidence="1">DUF2087 domain-containing protein</fullName>
    </recommendedName>
</protein>
<organism evidence="2 3">
    <name type="scientific">Nocardiopsis terrae</name>
    <dbReference type="NCBI Taxonomy" id="372655"/>
    <lineage>
        <taxon>Bacteria</taxon>
        <taxon>Bacillati</taxon>
        <taxon>Actinomycetota</taxon>
        <taxon>Actinomycetes</taxon>
        <taxon>Streptosporangiales</taxon>
        <taxon>Nocardiopsidaceae</taxon>
        <taxon>Nocardiopsis</taxon>
    </lineage>
</organism>
<evidence type="ECO:0000313" key="2">
    <source>
        <dbReference type="EMBL" id="MBE1456286.1"/>
    </source>
</evidence>
<feature type="domain" description="DUF2087" evidence="1">
    <location>
        <begin position="98"/>
        <end position="166"/>
    </location>
</feature>
<sequence>MPHPTQLVSSLAAPERLALYARIVTAGPGGLDAAELQGARAAKRLARLVRDGLVREEGSGAGDVRLVAVTEVFAAAMRSHRDENRTGEPVDALFRQGRLTTMPARRELRLAVLERISGRLFAPGEEYTEKEVNAAIRTCFDDHSAMRRYLVEEGFLDREDDGSVYRLTRSHG</sequence>
<dbReference type="Pfam" id="PF09860">
    <property type="entry name" value="DUF2087"/>
    <property type="match status" value="1"/>
</dbReference>
<proteinExistence type="predicted"/>